<dbReference type="InterPro" id="IPR052960">
    <property type="entry name" value="GlcN6P_deaminase-like"/>
</dbReference>
<evidence type="ECO:0000259" key="3">
    <source>
        <dbReference type="Pfam" id="PF01182"/>
    </source>
</evidence>
<dbReference type="PANTHER" id="PTHR42892:SF1">
    <property type="entry name" value="GLUCOSAMINE-6-PHOSPHATE ISOMERASE"/>
    <property type="match status" value="1"/>
</dbReference>
<evidence type="ECO:0000256" key="2">
    <source>
        <dbReference type="ARBA" id="ARBA00012680"/>
    </source>
</evidence>
<evidence type="ECO:0000313" key="4">
    <source>
        <dbReference type="EMBL" id="KAL0477895.1"/>
    </source>
</evidence>
<reference evidence="4 5" key="1">
    <citation type="submission" date="2024-03" db="EMBL/GenBank/DDBJ databases">
        <title>The Acrasis kona genome and developmental transcriptomes reveal deep origins of eukaryotic multicellular pathways.</title>
        <authorList>
            <person name="Sheikh S."/>
            <person name="Fu C.-J."/>
            <person name="Brown M.W."/>
            <person name="Baldauf S.L."/>
        </authorList>
    </citation>
    <scope>NUCLEOTIDE SEQUENCE [LARGE SCALE GENOMIC DNA]</scope>
    <source>
        <strain evidence="4 5">ATCC MYA-3509</strain>
    </source>
</reference>
<name>A0AAW2YLG6_9EUKA</name>
<dbReference type="Proteomes" id="UP001431209">
    <property type="component" value="Unassembled WGS sequence"/>
</dbReference>
<dbReference type="PANTHER" id="PTHR42892">
    <property type="entry name" value="GLUCOSAMINE-6-PHOSPHATE DEAMINASE-LIKE PROTEIN BT_0258-RELATED"/>
    <property type="match status" value="1"/>
</dbReference>
<dbReference type="SUPFAM" id="SSF100950">
    <property type="entry name" value="NagB/RpiA/CoA transferase-like"/>
    <property type="match status" value="1"/>
</dbReference>
<comment type="caution">
    <text evidence="4">The sequence shown here is derived from an EMBL/GenBank/DDBJ whole genome shotgun (WGS) entry which is preliminary data.</text>
</comment>
<accession>A0AAW2YLG6</accession>
<protein>
    <recommendedName>
        <fullName evidence="2">glucosamine-6-phosphate deaminase</fullName>
        <ecNumber evidence="2">3.5.99.6</ecNumber>
    </recommendedName>
</protein>
<dbReference type="CDD" id="cd01399">
    <property type="entry name" value="GlcN6P_deaminase"/>
    <property type="match status" value="1"/>
</dbReference>
<dbReference type="GO" id="GO:0005975">
    <property type="term" value="P:carbohydrate metabolic process"/>
    <property type="evidence" value="ECO:0007669"/>
    <property type="project" value="InterPro"/>
</dbReference>
<evidence type="ECO:0000313" key="5">
    <source>
        <dbReference type="Proteomes" id="UP001431209"/>
    </source>
</evidence>
<gene>
    <name evidence="4" type="ORF">AKO1_012664</name>
</gene>
<dbReference type="InterPro" id="IPR006148">
    <property type="entry name" value="Glc/Gal-6P_isomerase"/>
</dbReference>
<keyword evidence="5" id="KW-1185">Reference proteome</keyword>
<organism evidence="4 5">
    <name type="scientific">Acrasis kona</name>
    <dbReference type="NCBI Taxonomy" id="1008807"/>
    <lineage>
        <taxon>Eukaryota</taxon>
        <taxon>Discoba</taxon>
        <taxon>Heterolobosea</taxon>
        <taxon>Tetramitia</taxon>
        <taxon>Eutetramitia</taxon>
        <taxon>Acrasidae</taxon>
        <taxon>Acrasis</taxon>
    </lineage>
</organism>
<dbReference type="NCBIfam" id="TIGR00502">
    <property type="entry name" value="nagB"/>
    <property type="match status" value="1"/>
</dbReference>
<dbReference type="GO" id="GO:0004342">
    <property type="term" value="F:glucosamine-6-phosphate deaminase activity"/>
    <property type="evidence" value="ECO:0007669"/>
    <property type="project" value="UniProtKB-EC"/>
</dbReference>
<dbReference type="GO" id="GO:0006044">
    <property type="term" value="P:N-acetylglucosamine metabolic process"/>
    <property type="evidence" value="ECO:0007669"/>
    <property type="project" value="InterPro"/>
</dbReference>
<dbReference type="InterPro" id="IPR004547">
    <property type="entry name" value="Glucosamine6P_isomerase"/>
</dbReference>
<dbReference type="AlphaFoldDB" id="A0AAW2YLG6"/>
<comment type="similarity">
    <text evidence="1">Belongs to the glucosamine/galactosamine-6-phosphate isomerase family.</text>
</comment>
<dbReference type="EC" id="3.5.99.6" evidence="2"/>
<dbReference type="Pfam" id="PF01182">
    <property type="entry name" value="Glucosamine_iso"/>
    <property type="match status" value="1"/>
</dbReference>
<proteinExistence type="inferred from homology"/>
<dbReference type="InterPro" id="IPR037171">
    <property type="entry name" value="NagB/RpiA_transferase-like"/>
</dbReference>
<evidence type="ECO:0000256" key="1">
    <source>
        <dbReference type="ARBA" id="ARBA00005526"/>
    </source>
</evidence>
<sequence length="254" mass="28267">MHVFIADGPSEVASFVAQIIGKTIFDKTLAVLCLPTGSTPIPTYKELVRMHKEEKLSFANVVTFNLDEYIGLDKDHKESYNYFMNHHLYQHVDAKPENVHIPDGTLPNDKYEEYCSNYEKQIVEAGGLQIALVGIGRTGHIGFNEPGSTDKDRMRVVHLHDVTIKDAAGSFGGFEGVPKTAVTMGLGTVLDAKHIILIATGKNKAEIVKKFLEDEEARKSPTDCPAVYLHEHEHVTVFLDKDAASLLEKEYTKK</sequence>
<feature type="domain" description="Glucosamine/galactosamine-6-phosphate isomerase" evidence="3">
    <location>
        <begin position="11"/>
        <end position="232"/>
    </location>
</feature>
<dbReference type="EMBL" id="JAOPGA020000270">
    <property type="protein sequence ID" value="KAL0477895.1"/>
    <property type="molecule type" value="Genomic_DNA"/>
</dbReference>
<dbReference type="Gene3D" id="3.40.50.1360">
    <property type="match status" value="1"/>
</dbReference>